<reference evidence="3 4" key="1">
    <citation type="submission" date="2022-04" db="EMBL/GenBank/DDBJ databases">
        <title>Positive selection, recombination, and allopatry shape intraspecific diversity of widespread and dominant cyanobacteria.</title>
        <authorList>
            <person name="Wei J."/>
            <person name="Shu W."/>
            <person name="Hu C."/>
        </authorList>
    </citation>
    <scope>NUCLEOTIDE SEQUENCE [LARGE SCALE GENOMIC DNA]</scope>
    <source>
        <strain evidence="3 4">GB2-A5</strain>
    </source>
</reference>
<dbReference type="InterPro" id="IPR050631">
    <property type="entry name" value="PheA/TfdB_FAD_monoxygenase"/>
</dbReference>
<dbReference type="PANTHER" id="PTHR43476:SF5">
    <property type="entry name" value="FAD-DEPENDENT MONOOXYGENASE"/>
    <property type="match status" value="1"/>
</dbReference>
<dbReference type="RefSeq" id="WP_190417242.1">
    <property type="nucleotide sequence ID" value="NZ_JAMPKK010000046.1"/>
</dbReference>
<evidence type="ECO:0000256" key="1">
    <source>
        <dbReference type="ARBA" id="ARBA00023002"/>
    </source>
</evidence>
<feature type="domain" description="FAD-binding" evidence="2">
    <location>
        <begin position="36"/>
        <end position="355"/>
    </location>
</feature>
<accession>A0ABV0JTY3</accession>
<protein>
    <submittedName>
        <fullName evidence="3">FAD-dependent oxidoreductase</fullName>
    </submittedName>
</protein>
<keyword evidence="1" id="KW-0560">Oxidoreductase</keyword>
<evidence type="ECO:0000313" key="4">
    <source>
        <dbReference type="Proteomes" id="UP001442494"/>
    </source>
</evidence>
<comment type="caution">
    <text evidence="3">The sequence shown here is derived from an EMBL/GenBank/DDBJ whole genome shotgun (WGS) entry which is preliminary data.</text>
</comment>
<dbReference type="InterPro" id="IPR002938">
    <property type="entry name" value="FAD-bd"/>
</dbReference>
<dbReference type="SUPFAM" id="SSF51905">
    <property type="entry name" value="FAD/NAD(P)-binding domain"/>
    <property type="match status" value="1"/>
</dbReference>
<sequence>MFANPTQTTTAAEAASTAYPTELSDTAHNILSVQQTTCCIVGGGPAGAILSLLLARQGIPVMLLEAHKDFNRYFRGDTLHSSVLEMMDELGLTDRLLQIRHTKTYKYITQTADGPVTFADFSRLKSKYPFMMIMEQVRFLDFIVAEAQRYPNFQLVMGANVQELIEEDGIIRGVRYRGQGGWHEVQADLTVGADGRFSRTRQLAGLKLIEHETPIDVLWFRLPRRPDEPEEELGEFGRGCLLVLTNRFEYWQIGYIIPKGHYQQLHTSGLEVLRRSVAETMPMLADRVDHLKEWKQVALLPVKTGRLKRWYRPGLLLIGDAAHIMSPIGGVGINYAIQDAVVAANVLSRPLKARNVRLRHLAAVQFQREWPTRIIQWFQSLSHEQIIVKTFKSGKPFKPPKIMLLPVMRDLPAKLMGYGVWPVHVKS</sequence>
<dbReference type="EMBL" id="JAMPKK010000046">
    <property type="protein sequence ID" value="MEP0866574.1"/>
    <property type="molecule type" value="Genomic_DNA"/>
</dbReference>
<dbReference type="InterPro" id="IPR036188">
    <property type="entry name" value="FAD/NAD-bd_sf"/>
</dbReference>
<dbReference type="Pfam" id="PF01494">
    <property type="entry name" value="FAD_binding_3"/>
    <property type="match status" value="1"/>
</dbReference>
<dbReference type="PRINTS" id="PR00420">
    <property type="entry name" value="RNGMNOXGNASE"/>
</dbReference>
<dbReference type="Proteomes" id="UP001442494">
    <property type="component" value="Unassembled WGS sequence"/>
</dbReference>
<dbReference type="Gene3D" id="3.50.50.60">
    <property type="entry name" value="FAD/NAD(P)-binding domain"/>
    <property type="match status" value="2"/>
</dbReference>
<gene>
    <name evidence="3" type="ORF">NDI37_19130</name>
</gene>
<dbReference type="PANTHER" id="PTHR43476">
    <property type="entry name" value="3-(3-HYDROXY-PHENYL)PROPIONATE/3-HYDROXYCINNAMIC ACID HYDROXYLASE"/>
    <property type="match status" value="1"/>
</dbReference>
<evidence type="ECO:0000313" key="3">
    <source>
        <dbReference type="EMBL" id="MEP0866574.1"/>
    </source>
</evidence>
<name>A0ABV0JTY3_9CYAN</name>
<organism evidence="3 4">
    <name type="scientific">Funiculus sociatus GB2-A5</name>
    <dbReference type="NCBI Taxonomy" id="2933946"/>
    <lineage>
        <taxon>Bacteria</taxon>
        <taxon>Bacillati</taxon>
        <taxon>Cyanobacteriota</taxon>
        <taxon>Cyanophyceae</taxon>
        <taxon>Coleofasciculales</taxon>
        <taxon>Coleofasciculaceae</taxon>
        <taxon>Funiculus</taxon>
    </lineage>
</organism>
<evidence type="ECO:0000259" key="2">
    <source>
        <dbReference type="Pfam" id="PF01494"/>
    </source>
</evidence>
<keyword evidence="4" id="KW-1185">Reference proteome</keyword>
<proteinExistence type="predicted"/>